<evidence type="ECO:0000256" key="6">
    <source>
        <dbReference type="ARBA" id="ARBA00023136"/>
    </source>
</evidence>
<evidence type="ECO:0000256" key="2">
    <source>
        <dbReference type="ARBA" id="ARBA00022676"/>
    </source>
</evidence>
<protein>
    <submittedName>
        <fullName evidence="9">Glycosyltransferase family 2 protein</fullName>
    </submittedName>
</protein>
<name>A0ABY6ZAY0_9BACL</name>
<evidence type="ECO:0000256" key="5">
    <source>
        <dbReference type="ARBA" id="ARBA00022989"/>
    </source>
</evidence>
<keyword evidence="5 7" id="KW-1133">Transmembrane helix</keyword>
<dbReference type="RefSeq" id="WP_268046998.1">
    <property type="nucleotide sequence ID" value="NZ_CP104064.1"/>
</dbReference>
<evidence type="ECO:0000256" key="3">
    <source>
        <dbReference type="ARBA" id="ARBA00022679"/>
    </source>
</evidence>
<accession>A0ABY6ZAY0</accession>
<proteinExistence type="predicted"/>
<sequence length="320" mass="36347">MPSRAADEHVQISVVVPVYNEQEIIGETYLRLSNVMESAHYTYELLFVNDGSRDRTGSHLHEICVNDQHVKVINFSRNFGHQIAITAGMEHAVGDAVVVIDGDLQDPPELIPVMVEKWQQGYQVVYAKRLQRQGETLFKKWTAAIFYRVLRRLTDVEIPVDTGDFRLIDRKVCDALTIMEEKHRFIRGMVSWSGFRQTAVEYVRDSRQAGETKYSMKKMLTLSLDAITSFSHVPIKLAGYLGVVSFFAGLVYLVMVIVLDHTLSSVDFLTFIAFILGGWILACMGVLGEYVGRIYDEVKDRPLYLVASREGFVTTEVNHD</sequence>
<evidence type="ECO:0000259" key="8">
    <source>
        <dbReference type="Pfam" id="PF00535"/>
    </source>
</evidence>
<dbReference type="InterPro" id="IPR050256">
    <property type="entry name" value="Glycosyltransferase_2"/>
</dbReference>
<dbReference type="SUPFAM" id="SSF53448">
    <property type="entry name" value="Nucleotide-diphospho-sugar transferases"/>
    <property type="match status" value="1"/>
</dbReference>
<evidence type="ECO:0000256" key="4">
    <source>
        <dbReference type="ARBA" id="ARBA00022692"/>
    </source>
</evidence>
<dbReference type="Gene3D" id="3.90.550.10">
    <property type="entry name" value="Spore Coat Polysaccharide Biosynthesis Protein SpsA, Chain A"/>
    <property type="match status" value="1"/>
</dbReference>
<keyword evidence="6 7" id="KW-0472">Membrane</keyword>
<comment type="subcellular location">
    <subcellularLocation>
        <location evidence="1">Membrane</location>
        <topology evidence="1">Multi-pass membrane protein</topology>
    </subcellularLocation>
</comment>
<keyword evidence="10" id="KW-1185">Reference proteome</keyword>
<dbReference type="PANTHER" id="PTHR48090">
    <property type="entry name" value="UNDECAPRENYL-PHOSPHATE 4-DEOXY-4-FORMAMIDO-L-ARABINOSE TRANSFERASE-RELATED"/>
    <property type="match status" value="1"/>
</dbReference>
<evidence type="ECO:0000313" key="10">
    <source>
        <dbReference type="Proteomes" id="UP001164803"/>
    </source>
</evidence>
<evidence type="ECO:0000313" key="9">
    <source>
        <dbReference type="EMBL" id="WAH39311.1"/>
    </source>
</evidence>
<keyword evidence="2" id="KW-0328">Glycosyltransferase</keyword>
<feature type="domain" description="Glycosyltransferase 2-like" evidence="8">
    <location>
        <begin position="13"/>
        <end position="175"/>
    </location>
</feature>
<dbReference type="Proteomes" id="UP001164803">
    <property type="component" value="Chromosome"/>
</dbReference>
<keyword evidence="4 7" id="KW-0812">Transmembrane</keyword>
<evidence type="ECO:0000256" key="1">
    <source>
        <dbReference type="ARBA" id="ARBA00004141"/>
    </source>
</evidence>
<feature type="transmembrane region" description="Helical" evidence="7">
    <location>
        <begin position="271"/>
        <end position="291"/>
    </location>
</feature>
<dbReference type="Pfam" id="PF00535">
    <property type="entry name" value="Glycos_transf_2"/>
    <property type="match status" value="1"/>
</dbReference>
<evidence type="ECO:0000256" key="7">
    <source>
        <dbReference type="SAM" id="Phobius"/>
    </source>
</evidence>
<dbReference type="InterPro" id="IPR029044">
    <property type="entry name" value="Nucleotide-diphossugar_trans"/>
</dbReference>
<dbReference type="PANTHER" id="PTHR48090:SF1">
    <property type="entry name" value="PROPHAGE BACTOPRENOL GLUCOSYL TRANSFERASE HOMOLOG"/>
    <property type="match status" value="1"/>
</dbReference>
<gene>
    <name evidence="9" type="ORF">NZD86_21830</name>
</gene>
<feature type="transmembrane region" description="Helical" evidence="7">
    <location>
        <begin position="237"/>
        <end position="259"/>
    </location>
</feature>
<dbReference type="EMBL" id="CP104064">
    <property type="protein sequence ID" value="WAH39311.1"/>
    <property type="molecule type" value="Genomic_DNA"/>
</dbReference>
<reference evidence="9" key="1">
    <citation type="submission" date="2022-08" db="EMBL/GenBank/DDBJ databases">
        <title>Alicyclobacillus dauci DSM2870, complete genome.</title>
        <authorList>
            <person name="Wang Q."/>
            <person name="Cai R."/>
            <person name="Wang Z."/>
        </authorList>
    </citation>
    <scope>NUCLEOTIDE SEQUENCE</scope>
    <source>
        <strain evidence="9">DSM 28700</strain>
    </source>
</reference>
<keyword evidence="3" id="KW-0808">Transferase</keyword>
<dbReference type="CDD" id="cd04187">
    <property type="entry name" value="DPM1_like_bac"/>
    <property type="match status" value="1"/>
</dbReference>
<organism evidence="9 10">
    <name type="scientific">Alicyclobacillus dauci</name>
    <dbReference type="NCBI Taxonomy" id="1475485"/>
    <lineage>
        <taxon>Bacteria</taxon>
        <taxon>Bacillati</taxon>
        <taxon>Bacillota</taxon>
        <taxon>Bacilli</taxon>
        <taxon>Bacillales</taxon>
        <taxon>Alicyclobacillaceae</taxon>
        <taxon>Alicyclobacillus</taxon>
    </lineage>
</organism>
<dbReference type="InterPro" id="IPR001173">
    <property type="entry name" value="Glyco_trans_2-like"/>
</dbReference>